<evidence type="ECO:0000313" key="10">
    <source>
        <dbReference type="Proteomes" id="UP000278035"/>
    </source>
</evidence>
<dbReference type="Proteomes" id="UP000278035">
    <property type="component" value="Chromosome"/>
</dbReference>
<dbReference type="Pfam" id="PF00254">
    <property type="entry name" value="FKBP_C"/>
    <property type="match status" value="1"/>
</dbReference>
<keyword evidence="3 5" id="KW-0697">Rotamase</keyword>
<feature type="compositionally biased region" description="Polar residues" evidence="7">
    <location>
        <begin position="25"/>
        <end position="34"/>
    </location>
</feature>
<dbReference type="NCBIfam" id="NF011676">
    <property type="entry name" value="PRK15095.1"/>
    <property type="match status" value="1"/>
</dbReference>
<comment type="catalytic activity">
    <reaction evidence="1 5 6">
        <text>[protein]-peptidylproline (omega=180) = [protein]-peptidylproline (omega=0)</text>
        <dbReference type="Rhea" id="RHEA:16237"/>
        <dbReference type="Rhea" id="RHEA-COMP:10747"/>
        <dbReference type="Rhea" id="RHEA-COMP:10748"/>
        <dbReference type="ChEBI" id="CHEBI:83833"/>
        <dbReference type="ChEBI" id="CHEBI:83834"/>
        <dbReference type="EC" id="5.2.1.8"/>
    </reaction>
</comment>
<dbReference type="RefSeq" id="WP_124731743.1">
    <property type="nucleotide sequence ID" value="NZ_CBCSKC010000013.1"/>
</dbReference>
<organism evidence="9 10">
    <name type="scientific">Shewanella livingstonensis</name>
    <dbReference type="NCBI Taxonomy" id="150120"/>
    <lineage>
        <taxon>Bacteria</taxon>
        <taxon>Pseudomonadati</taxon>
        <taxon>Pseudomonadota</taxon>
        <taxon>Gammaproteobacteria</taxon>
        <taxon>Alteromonadales</taxon>
        <taxon>Shewanellaceae</taxon>
        <taxon>Shewanella</taxon>
    </lineage>
</organism>
<dbReference type="OrthoDB" id="9808891at2"/>
<dbReference type="InterPro" id="IPR048261">
    <property type="entry name" value="SlpA/SlyD-like_ins_sf"/>
</dbReference>
<evidence type="ECO:0000256" key="6">
    <source>
        <dbReference type="RuleBase" id="RU003915"/>
    </source>
</evidence>
<keyword evidence="4 5" id="KW-0413">Isomerase</keyword>
<dbReference type="KEGG" id="slj:EGC82_16615"/>
<feature type="domain" description="PPIase FKBP-type" evidence="8">
    <location>
        <begin position="9"/>
        <end position="94"/>
    </location>
</feature>
<comment type="similarity">
    <text evidence="2 6">Belongs to the FKBP-type PPIase family.</text>
</comment>
<dbReference type="InterPro" id="IPR001179">
    <property type="entry name" value="PPIase_FKBP_dom"/>
</dbReference>
<dbReference type="GO" id="GO:0003755">
    <property type="term" value="F:peptidyl-prolyl cis-trans isomerase activity"/>
    <property type="evidence" value="ECO:0007669"/>
    <property type="project" value="UniProtKB-UniRule"/>
</dbReference>
<evidence type="ECO:0000256" key="1">
    <source>
        <dbReference type="ARBA" id="ARBA00000971"/>
    </source>
</evidence>
<evidence type="ECO:0000256" key="5">
    <source>
        <dbReference type="PROSITE-ProRule" id="PRU00277"/>
    </source>
</evidence>
<sequence length="147" mass="15731">MTDLNKQDSHSLICHMNIVLEDGSTADSTKSSGKPSRLNIGDGSLSPAFEDELKDLKEGDKHAFTLAAKDAFGESNPDAIHYMDRSRFPADMKLEDGVIVSFAGPGGSEIPGIVRDTAGDSITVDLNHPLAGRTLTFELEVISVITE</sequence>
<gene>
    <name evidence="9" type="ORF">EGC82_16615</name>
</gene>
<evidence type="ECO:0000313" key="9">
    <source>
        <dbReference type="EMBL" id="AZG74230.1"/>
    </source>
</evidence>
<reference evidence="10" key="1">
    <citation type="submission" date="2018-11" db="EMBL/GenBank/DDBJ databases">
        <title>Shewanella sp. M2.</title>
        <authorList>
            <person name="Hwang Y.J."/>
            <person name="Hwang C.Y."/>
        </authorList>
    </citation>
    <scope>NUCLEOTIDE SEQUENCE [LARGE SCALE GENOMIC DNA]</scope>
    <source>
        <strain evidence="10">LMG 19866</strain>
    </source>
</reference>
<evidence type="ECO:0000256" key="4">
    <source>
        <dbReference type="ARBA" id="ARBA00023235"/>
    </source>
</evidence>
<protein>
    <recommendedName>
        <fullName evidence="6">Peptidyl-prolyl cis-trans isomerase</fullName>
        <ecNumber evidence="6">5.2.1.8</ecNumber>
    </recommendedName>
</protein>
<dbReference type="InterPro" id="IPR046357">
    <property type="entry name" value="PPIase_dom_sf"/>
</dbReference>
<dbReference type="AlphaFoldDB" id="A0A3G8LZP3"/>
<dbReference type="EC" id="5.2.1.8" evidence="6"/>
<evidence type="ECO:0000256" key="3">
    <source>
        <dbReference type="ARBA" id="ARBA00023110"/>
    </source>
</evidence>
<dbReference type="PANTHER" id="PTHR47861:SF4">
    <property type="entry name" value="FKBP-TYPE 16 KDA PEPTIDYL-PROLYL CIS-TRANS ISOMERASE"/>
    <property type="match status" value="1"/>
</dbReference>
<feature type="region of interest" description="Disordered" evidence="7">
    <location>
        <begin position="24"/>
        <end position="45"/>
    </location>
</feature>
<dbReference type="EMBL" id="CP034015">
    <property type="protein sequence ID" value="AZG74230.1"/>
    <property type="molecule type" value="Genomic_DNA"/>
</dbReference>
<dbReference type="Gene3D" id="2.40.10.330">
    <property type="match status" value="1"/>
</dbReference>
<dbReference type="PANTHER" id="PTHR47861">
    <property type="entry name" value="FKBP-TYPE PEPTIDYL-PROLYL CIS-TRANS ISOMERASE SLYD"/>
    <property type="match status" value="1"/>
</dbReference>
<name>A0A3G8LZP3_9GAMM</name>
<dbReference type="Gene3D" id="3.10.50.40">
    <property type="match status" value="1"/>
</dbReference>
<proteinExistence type="inferred from homology"/>
<evidence type="ECO:0000259" key="8">
    <source>
        <dbReference type="PROSITE" id="PS50059"/>
    </source>
</evidence>
<evidence type="ECO:0000256" key="2">
    <source>
        <dbReference type="ARBA" id="ARBA00006577"/>
    </source>
</evidence>
<accession>A0A3G8LZP3</accession>
<dbReference type="SUPFAM" id="SSF54534">
    <property type="entry name" value="FKBP-like"/>
    <property type="match status" value="1"/>
</dbReference>
<evidence type="ECO:0000256" key="7">
    <source>
        <dbReference type="SAM" id="MobiDB-lite"/>
    </source>
</evidence>
<dbReference type="PROSITE" id="PS50059">
    <property type="entry name" value="FKBP_PPIASE"/>
    <property type="match status" value="1"/>
</dbReference>
<keyword evidence="10" id="KW-1185">Reference proteome</keyword>